<dbReference type="OrthoDB" id="1002463at2759"/>
<reference evidence="1 2" key="1">
    <citation type="journal article" date="2021" name="Plant Biotechnol. J.">
        <title>Multi-omics assisted identification of the key and species-specific regulatory components of drought-tolerant mechanisms in Gossypium stocksii.</title>
        <authorList>
            <person name="Yu D."/>
            <person name="Ke L."/>
            <person name="Zhang D."/>
            <person name="Wu Y."/>
            <person name="Sun Y."/>
            <person name="Mei J."/>
            <person name="Sun J."/>
            <person name="Sun Y."/>
        </authorList>
    </citation>
    <scope>NUCLEOTIDE SEQUENCE [LARGE SCALE GENOMIC DNA]</scope>
    <source>
        <strain evidence="2">cv. E1</strain>
        <tissue evidence="1">Leaf</tissue>
    </source>
</reference>
<dbReference type="AlphaFoldDB" id="A0A9D4A9D7"/>
<dbReference type="EMBL" id="JAIQCV010000005">
    <property type="protein sequence ID" value="KAH1098000.1"/>
    <property type="molecule type" value="Genomic_DNA"/>
</dbReference>
<dbReference type="InterPro" id="IPR052343">
    <property type="entry name" value="Retrotransposon-Effector_Assoc"/>
</dbReference>
<accession>A0A9D4A9D7</accession>
<name>A0A9D4A9D7_9ROSI</name>
<organism evidence="1 2">
    <name type="scientific">Gossypium stocksii</name>
    <dbReference type="NCBI Taxonomy" id="47602"/>
    <lineage>
        <taxon>Eukaryota</taxon>
        <taxon>Viridiplantae</taxon>
        <taxon>Streptophyta</taxon>
        <taxon>Embryophyta</taxon>
        <taxon>Tracheophyta</taxon>
        <taxon>Spermatophyta</taxon>
        <taxon>Magnoliopsida</taxon>
        <taxon>eudicotyledons</taxon>
        <taxon>Gunneridae</taxon>
        <taxon>Pentapetalae</taxon>
        <taxon>rosids</taxon>
        <taxon>malvids</taxon>
        <taxon>Malvales</taxon>
        <taxon>Malvaceae</taxon>
        <taxon>Malvoideae</taxon>
        <taxon>Gossypium</taxon>
    </lineage>
</organism>
<gene>
    <name evidence="1" type="ORF">J1N35_014921</name>
</gene>
<proteinExistence type="predicted"/>
<sequence>MNNQKDIGAINGTNIVLIPKVQTPKNIRQFRLISLCNALYKIISKAIVNRFRKAICFSIDHAQGAIVPERQITDNILVAYEILHAFKKKISRLGNFALCSCQG</sequence>
<dbReference type="Proteomes" id="UP000828251">
    <property type="component" value="Unassembled WGS sequence"/>
</dbReference>
<comment type="caution">
    <text evidence="1">The sequence shown here is derived from an EMBL/GenBank/DDBJ whole genome shotgun (WGS) entry which is preliminary data.</text>
</comment>
<evidence type="ECO:0000313" key="2">
    <source>
        <dbReference type="Proteomes" id="UP000828251"/>
    </source>
</evidence>
<dbReference type="PANTHER" id="PTHR46890:SF48">
    <property type="entry name" value="RNA-DIRECTED DNA POLYMERASE"/>
    <property type="match status" value="1"/>
</dbReference>
<keyword evidence="2" id="KW-1185">Reference proteome</keyword>
<evidence type="ECO:0000313" key="1">
    <source>
        <dbReference type="EMBL" id="KAH1098000.1"/>
    </source>
</evidence>
<protein>
    <submittedName>
        <fullName evidence="1">Uncharacterized protein</fullName>
    </submittedName>
</protein>
<dbReference type="PANTHER" id="PTHR46890">
    <property type="entry name" value="NON-LTR RETROLELEMENT REVERSE TRANSCRIPTASE-LIKE PROTEIN-RELATED"/>
    <property type="match status" value="1"/>
</dbReference>